<evidence type="ECO:0000313" key="1">
    <source>
        <dbReference type="EMBL" id="GMA41935.1"/>
    </source>
</evidence>
<dbReference type="SUPFAM" id="SSF109854">
    <property type="entry name" value="DinB/YfiT-like putative metalloenzymes"/>
    <property type="match status" value="1"/>
</dbReference>
<keyword evidence="2" id="KW-1185">Reference proteome</keyword>
<dbReference type="RefSeq" id="WP_284305422.1">
    <property type="nucleotide sequence ID" value="NZ_BSUO01000001.1"/>
</dbReference>
<evidence type="ECO:0000313" key="2">
    <source>
        <dbReference type="Proteomes" id="UP001157126"/>
    </source>
</evidence>
<comment type="caution">
    <text evidence="1">The sequence shown here is derived from an EMBL/GenBank/DDBJ whole genome shotgun (WGS) entry which is preliminary data.</text>
</comment>
<dbReference type="InterPro" id="IPR034660">
    <property type="entry name" value="DinB/YfiT-like"/>
</dbReference>
<sequence length="202" mass="22722">MTAALRDRQKDRFCDALAAVEATAPTLCEGWDAHDLAIHLWILKHDPASWPGDFLPVPPLQQTSRERARRIRERWTYADLIERLRADPGSIACMPLDALEGHRHALGEYFMHTLDITRANGLPEVAPDDELEDALWRRVKAAALALHLVKTPGLVLRRPNGDSARIGPRWRGREVVVTGEPGELMCWVYGRGAVADVTVERR</sequence>
<proteinExistence type="predicted"/>
<protein>
    <submittedName>
        <fullName evidence="1">TIGR03085 family protein</fullName>
    </submittedName>
</protein>
<dbReference type="NCBIfam" id="TIGR03083">
    <property type="entry name" value="maleylpyruvate isomerase family mycothiol-dependent enzyme"/>
    <property type="match status" value="1"/>
</dbReference>
<reference evidence="2" key="1">
    <citation type="journal article" date="2019" name="Int. J. Syst. Evol. Microbiol.">
        <title>The Global Catalogue of Microorganisms (GCM) 10K type strain sequencing project: providing services to taxonomists for standard genome sequencing and annotation.</title>
        <authorList>
            <consortium name="The Broad Institute Genomics Platform"/>
            <consortium name="The Broad Institute Genome Sequencing Center for Infectious Disease"/>
            <person name="Wu L."/>
            <person name="Ma J."/>
        </authorList>
    </citation>
    <scope>NUCLEOTIDE SEQUENCE [LARGE SCALE GENOMIC DNA]</scope>
    <source>
        <strain evidence="2">NBRC 113072</strain>
    </source>
</reference>
<organism evidence="1 2">
    <name type="scientific">Mobilicoccus caccae</name>
    <dbReference type="NCBI Taxonomy" id="1859295"/>
    <lineage>
        <taxon>Bacteria</taxon>
        <taxon>Bacillati</taxon>
        <taxon>Actinomycetota</taxon>
        <taxon>Actinomycetes</taxon>
        <taxon>Micrococcales</taxon>
        <taxon>Dermatophilaceae</taxon>
        <taxon>Mobilicoccus</taxon>
    </lineage>
</organism>
<accession>A0ABQ6IVF9</accession>
<dbReference type="Proteomes" id="UP001157126">
    <property type="component" value="Unassembled WGS sequence"/>
</dbReference>
<name>A0ABQ6IVF9_9MICO</name>
<dbReference type="EMBL" id="BSUO01000001">
    <property type="protein sequence ID" value="GMA41935.1"/>
    <property type="molecule type" value="Genomic_DNA"/>
</dbReference>
<gene>
    <name evidence="1" type="ORF">GCM10025883_39800</name>
</gene>
<dbReference type="InterPro" id="IPR017517">
    <property type="entry name" value="Maleyloyr_isom"/>
</dbReference>